<comment type="caution">
    <text evidence="1">The sequence shown here is derived from an EMBL/GenBank/DDBJ whole genome shotgun (WGS) entry which is preliminary data.</text>
</comment>
<organism evidence="1 2">
    <name type="scientific">Colwellia psychrerythraea</name>
    <name type="common">Vibrio psychroerythus</name>
    <dbReference type="NCBI Taxonomy" id="28229"/>
    <lineage>
        <taxon>Bacteria</taxon>
        <taxon>Pseudomonadati</taxon>
        <taxon>Pseudomonadota</taxon>
        <taxon>Gammaproteobacteria</taxon>
        <taxon>Alteromonadales</taxon>
        <taxon>Colwelliaceae</taxon>
        <taxon>Colwellia</taxon>
    </lineage>
</organism>
<name>A0A099K9Y2_COLPS</name>
<reference evidence="1 2" key="1">
    <citation type="submission" date="2014-08" db="EMBL/GenBank/DDBJ databases">
        <title>Genomic and Phenotypic Diversity of Colwellia psychrerythraea strains from Disparate Marine Basins.</title>
        <authorList>
            <person name="Techtmann S.M."/>
            <person name="Stelling S.C."/>
            <person name="Utturkar S.M."/>
            <person name="Alshibli N."/>
            <person name="Harris A."/>
            <person name="Brown S.D."/>
            <person name="Hazen T.C."/>
        </authorList>
    </citation>
    <scope>NUCLEOTIDE SEQUENCE [LARGE SCALE GENOMIC DNA]</scope>
    <source>
        <strain evidence="1 2">ND2E</strain>
    </source>
</reference>
<protein>
    <submittedName>
        <fullName evidence="1">Uncharacterized protein</fullName>
    </submittedName>
</protein>
<evidence type="ECO:0000313" key="2">
    <source>
        <dbReference type="Proteomes" id="UP000029843"/>
    </source>
</evidence>
<evidence type="ECO:0000313" key="1">
    <source>
        <dbReference type="EMBL" id="KGJ86433.1"/>
    </source>
</evidence>
<dbReference type="OrthoDB" id="9961565at2"/>
<proteinExistence type="predicted"/>
<sequence length="94" mass="10846">MSKKVKAYSAGEKRVFHKLALAMVAAEIENKVIKPQTEKETGKPYKAKGGYLDIYLNSDLTVKRVWKTFQKEVQKVRSDYLKYAEAEKDDESRT</sequence>
<dbReference type="RefSeq" id="WP_033096057.1">
    <property type="nucleotide sequence ID" value="NZ_JQED01000057.1"/>
</dbReference>
<dbReference type="AlphaFoldDB" id="A0A099K9Y2"/>
<dbReference type="EMBL" id="JQED01000057">
    <property type="protein sequence ID" value="KGJ86433.1"/>
    <property type="molecule type" value="Genomic_DNA"/>
</dbReference>
<dbReference type="PATRIC" id="fig|28229.4.peg.4493"/>
<gene>
    <name evidence="1" type="ORF">ND2E_0999</name>
</gene>
<dbReference type="Proteomes" id="UP000029843">
    <property type="component" value="Unassembled WGS sequence"/>
</dbReference>
<accession>A0A099K9Y2</accession>